<dbReference type="InterPro" id="IPR016159">
    <property type="entry name" value="Cullin_repeat-like_dom_sf"/>
</dbReference>
<keyword evidence="5" id="KW-0653">Protein transport</keyword>
<dbReference type="PANTHER" id="PTHR21311">
    <property type="entry name" value="CONSERVED OLIGOMERIC GOLGI COMPLEX COMPONENT 8"/>
    <property type="match status" value="1"/>
</dbReference>
<keyword evidence="6" id="KW-0333">Golgi apparatus</keyword>
<dbReference type="AlphaFoldDB" id="A0AAV9IC48"/>
<evidence type="ECO:0000256" key="5">
    <source>
        <dbReference type="ARBA" id="ARBA00022927"/>
    </source>
</evidence>
<evidence type="ECO:0000256" key="1">
    <source>
        <dbReference type="ARBA" id="ARBA00004395"/>
    </source>
</evidence>
<dbReference type="Pfam" id="PF04124">
    <property type="entry name" value="Dor1"/>
    <property type="match status" value="1"/>
</dbReference>
<protein>
    <recommendedName>
        <fullName evidence="3">Conserved oligomeric Golgi complex subunit 8</fullName>
    </recommendedName>
    <alternativeName>
        <fullName evidence="8">Component of oligomeric Golgi complex 8</fullName>
    </alternativeName>
</protein>
<sequence>MSAQDCNSSKVGLDELESLRKEAREYGLDNFLERLLSSSRKQVSDETSEIEKEIEKLGAQLEDLVFQNYRDLLENYEHSVSSSATLRSLQDALDRLSRSFPLFVDKCVASLSVLNQSPQESRGRLSDGLDHFSVKDLLELPTLIVSLIRAGEIESSVELIDHFRRLNLLVSGSRILEEVCDRVRNTRLLVLSYILQRLRSKLSFNECLYLMTLLRRTCSLDDVVLRILFLCCRSHWMLSSLKGLCSPKSQNLFSQFNDEFRIRILETNTQYYAVFPGTESRDYIYDDFVTLWISFYLQVTQKYLCNVTDGASLSSLIQQANYCGQSLSRIGADFRLLLCTPFEEASVLLFSKSLEEALLAFETMLESFQWYPSASSFKVNESTRQNDSSSITLPYQLLEFPPLSVLFNGILVALNELRQVVFISRRSTYVQLFQNTLQEAAAVIKDFGGIGGSLLPQSQRDHFRQLCKYFLEHLIPKAIECLQLCLQTNVDVETDSLRSSLETDMSDC</sequence>
<gene>
    <name evidence="9" type="ORF">GAYE_SCF07G2886</name>
</gene>
<dbReference type="GO" id="GO:0017119">
    <property type="term" value="C:Golgi transport complex"/>
    <property type="evidence" value="ECO:0007669"/>
    <property type="project" value="InterPro"/>
</dbReference>
<evidence type="ECO:0000256" key="8">
    <source>
        <dbReference type="ARBA" id="ARBA00031347"/>
    </source>
</evidence>
<evidence type="ECO:0000313" key="10">
    <source>
        <dbReference type="Proteomes" id="UP001300502"/>
    </source>
</evidence>
<name>A0AAV9IC48_9RHOD</name>
<reference evidence="9 10" key="1">
    <citation type="submission" date="2022-07" db="EMBL/GenBank/DDBJ databases">
        <title>Genome-wide signatures of adaptation to extreme environments.</title>
        <authorList>
            <person name="Cho C.H."/>
            <person name="Yoon H.S."/>
        </authorList>
    </citation>
    <scope>NUCLEOTIDE SEQUENCE [LARGE SCALE GENOMIC DNA]</scope>
    <source>
        <strain evidence="9 10">108.79 E11</strain>
    </source>
</reference>
<evidence type="ECO:0000256" key="4">
    <source>
        <dbReference type="ARBA" id="ARBA00022448"/>
    </source>
</evidence>
<evidence type="ECO:0000256" key="2">
    <source>
        <dbReference type="ARBA" id="ARBA00006419"/>
    </source>
</evidence>
<accession>A0AAV9IC48</accession>
<evidence type="ECO:0000313" key="9">
    <source>
        <dbReference type="EMBL" id="KAK4524982.1"/>
    </source>
</evidence>
<keyword evidence="7" id="KW-0472">Membrane</keyword>
<dbReference type="GO" id="GO:0000139">
    <property type="term" value="C:Golgi membrane"/>
    <property type="evidence" value="ECO:0007669"/>
    <property type="project" value="UniProtKB-SubCell"/>
</dbReference>
<evidence type="ECO:0000256" key="7">
    <source>
        <dbReference type="ARBA" id="ARBA00023136"/>
    </source>
</evidence>
<dbReference type="GO" id="GO:0006891">
    <property type="term" value="P:intra-Golgi vesicle-mediated transport"/>
    <property type="evidence" value="ECO:0007669"/>
    <property type="project" value="TreeGrafter"/>
</dbReference>
<comment type="caution">
    <text evidence="9">The sequence shown here is derived from an EMBL/GenBank/DDBJ whole genome shotgun (WGS) entry which is preliminary data.</text>
</comment>
<evidence type="ECO:0000256" key="3">
    <source>
        <dbReference type="ARBA" id="ARBA00020983"/>
    </source>
</evidence>
<keyword evidence="4" id="KW-0813">Transport</keyword>
<proteinExistence type="inferred from homology"/>
<comment type="similarity">
    <text evidence="2">Belongs to the COG8 family.</text>
</comment>
<dbReference type="EMBL" id="JANCYU010000027">
    <property type="protein sequence ID" value="KAK4524982.1"/>
    <property type="molecule type" value="Genomic_DNA"/>
</dbReference>
<comment type="subcellular location">
    <subcellularLocation>
        <location evidence="1">Golgi apparatus membrane</location>
        <topology evidence="1">Peripheral membrane protein</topology>
    </subcellularLocation>
</comment>
<dbReference type="Proteomes" id="UP001300502">
    <property type="component" value="Unassembled WGS sequence"/>
</dbReference>
<evidence type="ECO:0000256" key="6">
    <source>
        <dbReference type="ARBA" id="ARBA00023034"/>
    </source>
</evidence>
<dbReference type="InterPro" id="IPR007255">
    <property type="entry name" value="COG8"/>
</dbReference>
<dbReference type="GO" id="GO:0015031">
    <property type="term" value="P:protein transport"/>
    <property type="evidence" value="ECO:0007669"/>
    <property type="project" value="UniProtKB-KW"/>
</dbReference>
<dbReference type="SUPFAM" id="SSF74788">
    <property type="entry name" value="Cullin repeat-like"/>
    <property type="match status" value="1"/>
</dbReference>
<dbReference type="PANTHER" id="PTHR21311:SF0">
    <property type="entry name" value="CONSERVED OLIGOMERIC GOLGI COMPLEX SUBUNIT 8"/>
    <property type="match status" value="1"/>
</dbReference>
<keyword evidence="10" id="KW-1185">Reference proteome</keyword>
<organism evidence="9 10">
    <name type="scientific">Galdieria yellowstonensis</name>
    <dbReference type="NCBI Taxonomy" id="3028027"/>
    <lineage>
        <taxon>Eukaryota</taxon>
        <taxon>Rhodophyta</taxon>
        <taxon>Bangiophyceae</taxon>
        <taxon>Galdieriales</taxon>
        <taxon>Galdieriaceae</taxon>
        <taxon>Galdieria</taxon>
    </lineage>
</organism>